<name>A0ABN6H5K0_9BACT</name>
<proteinExistence type="predicted"/>
<organism evidence="5 6">
    <name type="scientific">Haloferula helveola</name>
    <dbReference type="NCBI Taxonomy" id="490095"/>
    <lineage>
        <taxon>Bacteria</taxon>
        <taxon>Pseudomonadati</taxon>
        <taxon>Verrucomicrobiota</taxon>
        <taxon>Verrucomicrobiia</taxon>
        <taxon>Verrucomicrobiales</taxon>
        <taxon>Verrucomicrobiaceae</taxon>
        <taxon>Haloferula</taxon>
    </lineage>
</organism>
<dbReference type="Pfam" id="PF22888">
    <property type="entry name" value="FIMAH"/>
    <property type="match status" value="1"/>
</dbReference>
<dbReference type="CDD" id="cd00146">
    <property type="entry name" value="PKD"/>
    <property type="match status" value="1"/>
</dbReference>
<dbReference type="InterPro" id="IPR054470">
    <property type="entry name" value="FIMAH_dom"/>
</dbReference>
<dbReference type="PROSITE" id="PS50825">
    <property type="entry name" value="HYR"/>
    <property type="match status" value="1"/>
</dbReference>
<accession>A0ABN6H5K0</accession>
<keyword evidence="6" id="KW-1185">Reference proteome</keyword>
<reference evidence="5 6" key="1">
    <citation type="submission" date="2021-06" db="EMBL/GenBank/DDBJ databases">
        <title>Complete genome of Haloferula helveola possessing various polysaccharide degrading enzymes.</title>
        <authorList>
            <person name="Takami H."/>
            <person name="Huang C."/>
            <person name="Hamasaki K."/>
        </authorList>
    </citation>
    <scope>NUCLEOTIDE SEQUENCE [LARGE SCALE GENOMIC DNA]</scope>
    <source>
        <strain evidence="5 6">CN-1</strain>
    </source>
</reference>
<dbReference type="InterPro" id="IPR032179">
    <property type="entry name" value="Cry22Aa_Ig-like"/>
</dbReference>
<evidence type="ECO:0000259" key="3">
    <source>
        <dbReference type="PROSITE" id="PS50093"/>
    </source>
</evidence>
<dbReference type="Pfam" id="PF16403">
    <property type="entry name" value="Bact_surface_Ig-like"/>
    <property type="match status" value="4"/>
</dbReference>
<feature type="domain" description="HYR" evidence="4">
    <location>
        <begin position="1216"/>
        <end position="1296"/>
    </location>
</feature>
<feature type="signal peptide" evidence="2">
    <location>
        <begin position="1"/>
        <end position="21"/>
    </location>
</feature>
<evidence type="ECO:0000259" key="4">
    <source>
        <dbReference type="PROSITE" id="PS50825"/>
    </source>
</evidence>
<evidence type="ECO:0000313" key="6">
    <source>
        <dbReference type="Proteomes" id="UP001374893"/>
    </source>
</evidence>
<dbReference type="InterPro" id="IPR022409">
    <property type="entry name" value="PKD/Chitinase_dom"/>
</dbReference>
<dbReference type="Pfam" id="PF02494">
    <property type="entry name" value="HYR"/>
    <property type="match status" value="1"/>
</dbReference>
<keyword evidence="1" id="KW-0677">Repeat</keyword>
<evidence type="ECO:0000313" key="5">
    <source>
        <dbReference type="EMBL" id="BCX47849.1"/>
    </source>
</evidence>
<dbReference type="SUPFAM" id="SSF49299">
    <property type="entry name" value="PKD domain"/>
    <property type="match status" value="1"/>
</dbReference>
<evidence type="ECO:0000256" key="1">
    <source>
        <dbReference type="ARBA" id="ARBA00022737"/>
    </source>
</evidence>
<sequence length="1475" mass="152737">MRFARTLVAAAAFLLPATALAQLQVSVMPSYSQNTSYGNAGLNQPIQVWGRAWGGTAPYTYSLNFGDGTPDAGGAVGNPDDIGTTHTYTTAGVKTFTLTVTDAASTVVSRSGTIRVFSTPTQDQRVNMAIEKALRYLYLNQNQVAADQSVWHAYPAGSSNRSEFTVGSTGATVLAFEENGHLPGNDPVGDIYAPTTQRGLNWLTVAAGDVSISPQPFGDPDTNGNGVGTYLYAGGHESYANSFAALALIASEQSAAAAQARTIPSGPLAGKSYYETVQDIIDLFNYSQSDGAGSGGWLYNIRTSNSGGLDGSAMQWPALVSRAAEDLWGITTPSWVTDRNAAGFKALQNANGGIGYRANNSWLNSGKTGGALVAWQVAGLTPGNDPDVARGLDFIEASFHVNSTGSSDAASTGTFGQWYGMYGLKKGLQLQEVSTLQTPTGPRDWQADYDSWLLGEAAGIAPTTATGYRNTNSMFGQRPDGSWASTNQWPGTYITDPDIATAHGVLILTRSVTVALPVAVIAEVDEVSTKPGQRSFQMDGTGSFHSDPALSISEYRWDFDASDGVDFDNPDAVGAIVTNPGYSVVGNYTVSLQVRDNSDPQRVGQTTELVVAVDTDVAPTAIGIPAGQISYNAKPGDTVTFDGTESFDPDGDPITLYEWDLDGDGQFDDATGATPEIVAGPPASVSIRLRVTALGKTGISPEVPFVVSLNDLSVGSLTASDIDPGVSADITVVIDNDPGSGNAFSNVLVRFYDGNPLAGGAQLGGNFNVDLPAGASVPLTADDLPLGGAEFVWVYIDANGQVPECDEGNNIASVNATNQPPVAVAQSITVPANANCEGVATAADFDGGSSDPDGDPITLSVTPAGPYPLGVTPVTLTVTDPLGETDTDTATITVVDTTPPVILLVGDDPQTIECGAAYEELGATAADHCDGDVTASIVIDTNAVDTSALGSYLVAYDVSDAAGNSAVTVFRTINVVDSTPPVLTLNGPPTMTLECGVDIYSELGATAADECDPDVGVIIGGDTVNVHTPGIYVVTYDATDASGNAAAPLTRVVTVADSTPPVIVLNGDSPQRVECGAAYVEAGATAADICDGDLTPAIVIDSSWVDTGVLGSYLVTYDVTDAAGNVAVTVFRTVIVEDTTPPVLTLNGAADVTLECGVDSYTELGAGVTDNCDAGVSVVIGGDAVADSPGVYVVTYDATDASGNAATQLVRTVTVVDTTPPVITCPGDMEVPTLGPLGVVVNFSVTATDACDPAPVVVCTPASGTVFPVGETLVTCTAIDAAGLEDTCTFTVKVLSAEELLCALIECVEQMDIHHGIKNALLAKLRNSKSSLRRGRMNAAINQLEAFMSHVESQRGKKLTDEQADHLLAKAAVVHAAMTGVPYGDPYLATIDLPPGFQMYLGAGVVQGKLMIYPEQVEGLGGSSTLLQLVWNGLGVLESAEDPSGPWEEVEIADPPYWHAVTPEEPVKFFRVNQP</sequence>
<protein>
    <submittedName>
        <fullName evidence="5">Type I phosphodiesterase/nucleotide pyrophosphatase</fullName>
    </submittedName>
</protein>
<evidence type="ECO:0000256" key="2">
    <source>
        <dbReference type="SAM" id="SignalP"/>
    </source>
</evidence>
<dbReference type="PANTHER" id="PTHR24273:SF32">
    <property type="entry name" value="HYALIN"/>
    <property type="match status" value="1"/>
</dbReference>
<dbReference type="InterPro" id="IPR008930">
    <property type="entry name" value="Terpenoid_cyclase/PrenylTrfase"/>
</dbReference>
<dbReference type="InterPro" id="IPR000601">
    <property type="entry name" value="PKD_dom"/>
</dbReference>
<dbReference type="Proteomes" id="UP001374893">
    <property type="component" value="Chromosome"/>
</dbReference>
<dbReference type="SMART" id="SM00089">
    <property type="entry name" value="PKD"/>
    <property type="match status" value="4"/>
</dbReference>
<dbReference type="SUPFAM" id="SSF48239">
    <property type="entry name" value="Terpenoid cyclases/Protein prenyltransferases"/>
    <property type="match status" value="1"/>
</dbReference>
<keyword evidence="2" id="KW-0732">Signal</keyword>
<dbReference type="Gene3D" id="2.60.40.10">
    <property type="entry name" value="Immunoglobulins"/>
    <property type="match status" value="8"/>
</dbReference>
<feature type="domain" description="PKD" evidence="3">
    <location>
        <begin position="58"/>
        <end position="116"/>
    </location>
</feature>
<gene>
    <name evidence="5" type="ORF">HAHE_17570</name>
</gene>
<dbReference type="InterPro" id="IPR003410">
    <property type="entry name" value="HYR_dom"/>
</dbReference>
<dbReference type="InterPro" id="IPR035986">
    <property type="entry name" value="PKD_dom_sf"/>
</dbReference>
<dbReference type="PROSITE" id="PS50093">
    <property type="entry name" value="PKD"/>
    <property type="match status" value="1"/>
</dbReference>
<dbReference type="PANTHER" id="PTHR24273">
    <property type="entry name" value="FI04643P-RELATED"/>
    <property type="match status" value="1"/>
</dbReference>
<dbReference type="EMBL" id="AP024702">
    <property type="protein sequence ID" value="BCX47849.1"/>
    <property type="molecule type" value="Genomic_DNA"/>
</dbReference>
<dbReference type="InterPro" id="IPR013783">
    <property type="entry name" value="Ig-like_fold"/>
</dbReference>
<dbReference type="RefSeq" id="WP_338690275.1">
    <property type="nucleotide sequence ID" value="NZ_AP024702.1"/>
</dbReference>
<feature type="chain" id="PRO_5046964774" evidence="2">
    <location>
        <begin position="22"/>
        <end position="1475"/>
    </location>
</feature>